<dbReference type="SUPFAM" id="SSF46955">
    <property type="entry name" value="Putative DNA-binding domain"/>
    <property type="match status" value="1"/>
</dbReference>
<evidence type="ECO:0000313" key="3">
    <source>
        <dbReference type="EMBL" id="GAJ02896.1"/>
    </source>
</evidence>
<evidence type="ECO:0000313" key="2">
    <source>
        <dbReference type="EMBL" id="GAI68308.1"/>
    </source>
</evidence>
<dbReference type="EMBL" id="BARW01032660">
    <property type="protein sequence ID" value="GAJ02896.1"/>
    <property type="molecule type" value="Genomic_DNA"/>
</dbReference>
<name>X1USL5_9ZZZZ</name>
<dbReference type="AlphaFoldDB" id="X1USL5"/>
<comment type="caution">
    <text evidence="3">The sequence shown here is derived from an EMBL/GenBank/DDBJ whole genome shotgun (WGS) entry which is preliminary data.</text>
</comment>
<sequence>MPIKFNDSKLYSIKDLKKILPITPLTIRKYIREGKIKGRKIGVNWYVTKEDLEVFLKGR</sequence>
<reference evidence="3" key="1">
    <citation type="journal article" date="2014" name="Front. Microbiol.">
        <title>High frequency of phylogenetically diverse reductive dehalogenase-homologous genes in deep subseafloor sedimentary metagenomes.</title>
        <authorList>
            <person name="Kawai M."/>
            <person name="Futagami T."/>
            <person name="Toyoda A."/>
            <person name="Takaki Y."/>
            <person name="Nishi S."/>
            <person name="Hori S."/>
            <person name="Arai W."/>
            <person name="Tsubouchi T."/>
            <person name="Morono Y."/>
            <person name="Uchiyama I."/>
            <person name="Ito T."/>
            <person name="Fujiyama A."/>
            <person name="Inagaki F."/>
            <person name="Takami H."/>
        </authorList>
    </citation>
    <scope>NUCLEOTIDE SEQUENCE</scope>
    <source>
        <strain evidence="3">Expedition CK06-06</strain>
    </source>
</reference>
<dbReference type="InterPro" id="IPR041657">
    <property type="entry name" value="HTH_17"/>
</dbReference>
<evidence type="ECO:0000259" key="1">
    <source>
        <dbReference type="Pfam" id="PF12728"/>
    </source>
</evidence>
<accession>X1USL5</accession>
<gene>
    <name evidence="2" type="ORF">S12H4_02766</name>
    <name evidence="3" type="ORF">S12H4_51641</name>
</gene>
<protein>
    <recommendedName>
        <fullName evidence="1">Helix-turn-helix domain-containing protein</fullName>
    </recommendedName>
</protein>
<feature type="domain" description="Helix-turn-helix" evidence="1">
    <location>
        <begin position="10"/>
        <end position="58"/>
    </location>
</feature>
<dbReference type="Pfam" id="PF12728">
    <property type="entry name" value="HTH_17"/>
    <property type="match status" value="1"/>
</dbReference>
<organism evidence="3">
    <name type="scientific">marine sediment metagenome</name>
    <dbReference type="NCBI Taxonomy" id="412755"/>
    <lineage>
        <taxon>unclassified sequences</taxon>
        <taxon>metagenomes</taxon>
        <taxon>ecological metagenomes</taxon>
    </lineage>
</organism>
<dbReference type="InterPro" id="IPR009061">
    <property type="entry name" value="DNA-bd_dom_put_sf"/>
</dbReference>
<dbReference type="EMBL" id="BARW01000716">
    <property type="protein sequence ID" value="GAI68308.1"/>
    <property type="molecule type" value="Genomic_DNA"/>
</dbReference>
<proteinExistence type="predicted"/>